<dbReference type="OrthoDB" id="9761056at2"/>
<dbReference type="KEGG" id="dai:Desaci_1794"/>
<dbReference type="STRING" id="646529.Desaci_1794"/>
<keyword evidence="5 8" id="KW-0812">Transmembrane</keyword>
<feature type="transmembrane region" description="Helical" evidence="8">
    <location>
        <begin position="41"/>
        <end position="58"/>
    </location>
</feature>
<keyword evidence="4 8" id="KW-1003">Cell membrane</keyword>
<name>I4D4Q7_DESAJ</name>
<evidence type="ECO:0000256" key="2">
    <source>
        <dbReference type="ARBA" id="ARBA00010100"/>
    </source>
</evidence>
<feature type="transmembrane region" description="Helical" evidence="8">
    <location>
        <begin position="168"/>
        <end position="186"/>
    </location>
</feature>
<dbReference type="GO" id="GO:0015295">
    <property type="term" value="F:solute:proton symporter activity"/>
    <property type="evidence" value="ECO:0007669"/>
    <property type="project" value="TreeGrafter"/>
</dbReference>
<feature type="transmembrane region" description="Helical" evidence="8">
    <location>
        <begin position="524"/>
        <end position="545"/>
    </location>
</feature>
<feature type="transmembrane region" description="Helical" evidence="8">
    <location>
        <begin position="367"/>
        <end position="386"/>
    </location>
</feature>
<comment type="function">
    <text evidence="8">Uptake of L-lactate across the membrane. Can also transport D-lactate and glycolate.</text>
</comment>
<gene>
    <name evidence="9" type="ordered locus">Desaci_1794</name>
</gene>
<feature type="transmembrane region" description="Helical" evidence="8">
    <location>
        <begin position="116"/>
        <end position="135"/>
    </location>
</feature>
<dbReference type="GO" id="GO:0005886">
    <property type="term" value="C:plasma membrane"/>
    <property type="evidence" value="ECO:0007669"/>
    <property type="project" value="UniProtKB-SubCell"/>
</dbReference>
<feature type="transmembrane region" description="Helical" evidence="8">
    <location>
        <begin position="223"/>
        <end position="240"/>
    </location>
</feature>
<dbReference type="AlphaFoldDB" id="I4D4Q7"/>
<comment type="similarity">
    <text evidence="2 8">Belongs to the lactate permease family.</text>
</comment>
<evidence type="ECO:0000256" key="1">
    <source>
        <dbReference type="ARBA" id="ARBA00004651"/>
    </source>
</evidence>
<evidence type="ECO:0000256" key="7">
    <source>
        <dbReference type="ARBA" id="ARBA00023136"/>
    </source>
</evidence>
<feature type="transmembrane region" description="Helical" evidence="8">
    <location>
        <begin position="198"/>
        <end position="216"/>
    </location>
</feature>
<evidence type="ECO:0000313" key="10">
    <source>
        <dbReference type="Proteomes" id="UP000002892"/>
    </source>
</evidence>
<keyword evidence="6 8" id="KW-1133">Transmembrane helix</keyword>
<comment type="subcellular location">
    <subcellularLocation>
        <location evidence="1 8">Cell membrane</location>
        <topology evidence="1 8">Multi-pass membrane protein</topology>
    </subcellularLocation>
</comment>
<protein>
    <recommendedName>
        <fullName evidence="8">L-lactate permease</fullName>
    </recommendedName>
</protein>
<feature type="transmembrane region" description="Helical" evidence="8">
    <location>
        <begin position="429"/>
        <end position="451"/>
    </location>
</feature>
<sequence length="546" mass="57848">MHWSQVYAPVGNNLALSSLVAAIPILLYLVLLAAVKLKGHVAGIITLIVATIIAVTVYGMPVSAAVSSDFLGAFTGLWPIGIIIVAAVFLYKMTVKTGHFDVVRDSIAGLTNDRRLQMLLVAFSFGAFLEGVAGFGAPVAIAGAVLVGLGFDPLYAAGLCLIADTAPVAFGAIGVPITAVAAVVGIDPHTLGAMVGRQLPFISIWLPFYLVWVMAGWKRTIEVLPAVLTVGITFAVVQFLSSNYLGPQLPDVLASLSSLFALTMLLKVWKPKTEFHFPNEKVSSAKASEQKNGPKPNGGVVTAWMPYLILSLTIVLWNVDAVKKFLTPIAFIVKKWPALDMVAVKVAPLVAKPTPIPASFSLNLLNAGPAILVAAFISMFIIRMSFGTWLKTLGETIYELRWALLTIAIVVGLGQLFNSSGMSATLGLAFAKMGSAFPFFAPVLGWLGVFLTGSDTSSNLLFGGLQKVTAQQIGVNPVLTVAANSSGGVMGKMISPQSISVGTSATGLVGQEGALYRFTLKHSLFFLLIVMVICYVQAYFLPWMIP</sequence>
<dbReference type="InterPro" id="IPR003804">
    <property type="entry name" value="Lactate_perm"/>
</dbReference>
<dbReference type="EMBL" id="CP003639">
    <property type="protein sequence ID" value="AFM40781.1"/>
    <property type="molecule type" value="Genomic_DNA"/>
</dbReference>
<accession>I4D4Q7</accession>
<proteinExistence type="inferred from homology"/>
<organism evidence="9 10">
    <name type="scientific">Desulfosporosinus acidiphilus (strain DSM 22704 / JCM 16185 / SJ4)</name>
    <dbReference type="NCBI Taxonomy" id="646529"/>
    <lineage>
        <taxon>Bacteria</taxon>
        <taxon>Bacillati</taxon>
        <taxon>Bacillota</taxon>
        <taxon>Clostridia</taxon>
        <taxon>Eubacteriales</taxon>
        <taxon>Desulfitobacteriaceae</taxon>
        <taxon>Desulfosporosinus</taxon>
    </lineage>
</organism>
<keyword evidence="10" id="KW-1185">Reference proteome</keyword>
<reference evidence="9 10" key="1">
    <citation type="journal article" date="2012" name="J. Bacteriol.">
        <title>Complete genome sequences of Desulfosporosinus orientis DSM765T, Desulfosporosinus youngiae DSM17734T, Desulfosporosinus meridiei DSM13257T, and Desulfosporosinus acidiphilus DSM22704T.</title>
        <authorList>
            <person name="Pester M."/>
            <person name="Brambilla E."/>
            <person name="Alazard D."/>
            <person name="Rattei T."/>
            <person name="Weinmaier T."/>
            <person name="Han J."/>
            <person name="Lucas S."/>
            <person name="Lapidus A."/>
            <person name="Cheng J.F."/>
            <person name="Goodwin L."/>
            <person name="Pitluck S."/>
            <person name="Peters L."/>
            <person name="Ovchinnikova G."/>
            <person name="Teshima H."/>
            <person name="Detter J.C."/>
            <person name="Han C.S."/>
            <person name="Tapia R."/>
            <person name="Land M.L."/>
            <person name="Hauser L."/>
            <person name="Kyrpides N.C."/>
            <person name="Ivanova N.N."/>
            <person name="Pagani I."/>
            <person name="Huntmann M."/>
            <person name="Wei C.L."/>
            <person name="Davenport K.W."/>
            <person name="Daligault H."/>
            <person name="Chain P.S."/>
            <person name="Chen A."/>
            <person name="Mavromatis K."/>
            <person name="Markowitz V."/>
            <person name="Szeto E."/>
            <person name="Mikhailova N."/>
            <person name="Pati A."/>
            <person name="Wagner M."/>
            <person name="Woyke T."/>
            <person name="Ollivier B."/>
            <person name="Klenk H.P."/>
            <person name="Spring S."/>
            <person name="Loy A."/>
        </authorList>
    </citation>
    <scope>NUCLEOTIDE SEQUENCE [LARGE SCALE GENOMIC DNA]</scope>
    <source>
        <strain evidence="10">DSM 22704 / JCM 16185 / SJ4</strain>
    </source>
</reference>
<feature type="transmembrane region" description="Helical" evidence="8">
    <location>
        <begin position="70"/>
        <end position="91"/>
    </location>
</feature>
<dbReference type="RefSeq" id="WP_014826787.1">
    <property type="nucleotide sequence ID" value="NC_018068.1"/>
</dbReference>
<evidence type="ECO:0000256" key="4">
    <source>
        <dbReference type="ARBA" id="ARBA00022475"/>
    </source>
</evidence>
<dbReference type="Pfam" id="PF02652">
    <property type="entry name" value="Lactate_perm"/>
    <property type="match status" value="1"/>
</dbReference>
<dbReference type="HOGENOM" id="CLU_021628_0_0_9"/>
<dbReference type="NCBIfam" id="TIGR00795">
    <property type="entry name" value="lctP"/>
    <property type="match status" value="1"/>
</dbReference>
<evidence type="ECO:0000256" key="3">
    <source>
        <dbReference type="ARBA" id="ARBA00022448"/>
    </source>
</evidence>
<dbReference type="Proteomes" id="UP000002892">
    <property type="component" value="Chromosome"/>
</dbReference>
<evidence type="ECO:0000256" key="8">
    <source>
        <dbReference type="RuleBase" id="RU365092"/>
    </source>
</evidence>
<evidence type="ECO:0000313" key="9">
    <source>
        <dbReference type="EMBL" id="AFM40781.1"/>
    </source>
</evidence>
<keyword evidence="3 8" id="KW-0813">Transport</keyword>
<dbReference type="eggNOG" id="COG1620">
    <property type="taxonomic scope" value="Bacteria"/>
</dbReference>
<evidence type="ECO:0000256" key="5">
    <source>
        <dbReference type="ARBA" id="ARBA00022692"/>
    </source>
</evidence>
<feature type="transmembrane region" description="Helical" evidence="8">
    <location>
        <begin position="398"/>
        <end position="417"/>
    </location>
</feature>
<dbReference type="PANTHER" id="PTHR30003">
    <property type="entry name" value="L-LACTATE PERMEASE"/>
    <property type="match status" value="1"/>
</dbReference>
<keyword evidence="7 8" id="KW-0472">Membrane</keyword>
<evidence type="ECO:0000256" key="6">
    <source>
        <dbReference type="ARBA" id="ARBA00022989"/>
    </source>
</evidence>
<dbReference type="GO" id="GO:0015129">
    <property type="term" value="F:lactate transmembrane transporter activity"/>
    <property type="evidence" value="ECO:0007669"/>
    <property type="project" value="UniProtKB-UniRule"/>
</dbReference>
<feature type="transmembrane region" description="Helical" evidence="8">
    <location>
        <begin position="252"/>
        <end position="269"/>
    </location>
</feature>
<dbReference type="PANTHER" id="PTHR30003:SF0">
    <property type="entry name" value="GLYCOLATE PERMEASE GLCA-RELATED"/>
    <property type="match status" value="1"/>
</dbReference>
<feature type="transmembrane region" description="Helical" evidence="8">
    <location>
        <begin position="14"/>
        <end position="34"/>
    </location>
</feature>
<feature type="transmembrane region" description="Helical" evidence="8">
    <location>
        <begin position="300"/>
        <end position="319"/>
    </location>
</feature>